<organism evidence="2 3">
    <name type="scientific">Scomber scombrus</name>
    <name type="common">Atlantic mackerel</name>
    <name type="synonym">Scomber vernalis</name>
    <dbReference type="NCBI Taxonomy" id="13677"/>
    <lineage>
        <taxon>Eukaryota</taxon>
        <taxon>Metazoa</taxon>
        <taxon>Chordata</taxon>
        <taxon>Craniata</taxon>
        <taxon>Vertebrata</taxon>
        <taxon>Euteleostomi</taxon>
        <taxon>Actinopterygii</taxon>
        <taxon>Neopterygii</taxon>
        <taxon>Teleostei</taxon>
        <taxon>Neoteleostei</taxon>
        <taxon>Acanthomorphata</taxon>
        <taxon>Pelagiaria</taxon>
        <taxon>Scombriformes</taxon>
        <taxon>Scombridae</taxon>
        <taxon>Scomber</taxon>
    </lineage>
</organism>
<comment type="caution">
    <text evidence="2">The sequence shown here is derived from an EMBL/GenBank/DDBJ whole genome shotgun (WGS) entry which is preliminary data.</text>
</comment>
<dbReference type="EMBL" id="CAWUFR010000181">
    <property type="protein sequence ID" value="CAK6971654.1"/>
    <property type="molecule type" value="Genomic_DNA"/>
</dbReference>
<proteinExistence type="predicted"/>
<feature type="region of interest" description="Disordered" evidence="1">
    <location>
        <begin position="1"/>
        <end position="126"/>
    </location>
</feature>
<sequence length="204" mass="22126">AKSIKHHKCGSSSLALSPSHDPSPYTADSDLPLFSRSSRRHSEPASSGPCADEKDTVCYGDRGSDTAGSDRVTGRGEKKEAPRSSSSQWQSAVHLRPRCGSRSHTSGWTRGPFFPVPQPPHPPPHGDRLHGNSLHACNGTGQQQHVWSEAVPNPISARRCQPPCEPDFVPRGVRLSLFKSRLFLFLQRSLTSAPGRGHGRVIAD</sequence>
<protein>
    <submittedName>
        <fullName evidence="2">POU domain, class 2, transcription factor 2 isoform X5</fullName>
    </submittedName>
</protein>
<dbReference type="Proteomes" id="UP001314229">
    <property type="component" value="Unassembled WGS sequence"/>
</dbReference>
<evidence type="ECO:0000256" key="1">
    <source>
        <dbReference type="SAM" id="MobiDB-lite"/>
    </source>
</evidence>
<accession>A0AAV1PL49</accession>
<evidence type="ECO:0000313" key="2">
    <source>
        <dbReference type="EMBL" id="CAK6971654.1"/>
    </source>
</evidence>
<reference evidence="2 3" key="1">
    <citation type="submission" date="2024-01" db="EMBL/GenBank/DDBJ databases">
        <authorList>
            <person name="Alioto T."/>
            <person name="Alioto T."/>
            <person name="Gomez Garrido J."/>
        </authorList>
    </citation>
    <scope>NUCLEOTIDE SEQUENCE [LARGE SCALE GENOMIC DNA]</scope>
</reference>
<feature type="compositionally biased region" description="Pro residues" evidence="1">
    <location>
        <begin position="114"/>
        <end position="123"/>
    </location>
</feature>
<keyword evidence="3" id="KW-1185">Reference proteome</keyword>
<name>A0AAV1PL49_SCOSC</name>
<gene>
    <name evidence="2" type="ORF">FSCOSCO3_A036937</name>
</gene>
<feature type="compositionally biased region" description="Basic and acidic residues" evidence="1">
    <location>
        <begin position="72"/>
        <end position="82"/>
    </location>
</feature>
<evidence type="ECO:0000313" key="3">
    <source>
        <dbReference type="Proteomes" id="UP001314229"/>
    </source>
</evidence>
<dbReference type="AlphaFoldDB" id="A0AAV1PL49"/>
<feature type="non-terminal residue" evidence="2">
    <location>
        <position position="1"/>
    </location>
</feature>